<feature type="binding site" evidence="4">
    <location>
        <position position="193"/>
    </location>
    <ligand>
        <name>substrate</name>
    </ligand>
</feature>
<feature type="binding site" evidence="4">
    <location>
        <position position="353"/>
    </location>
    <ligand>
        <name>Mg(2+)</name>
        <dbReference type="ChEBI" id="CHEBI:18420"/>
        <note>structural</note>
    </ligand>
</feature>
<organism evidence="5 6">
    <name type="scientific">Ferrovibrio xuzhouensis</name>
    <dbReference type="NCBI Taxonomy" id="1576914"/>
    <lineage>
        <taxon>Bacteria</taxon>
        <taxon>Pseudomonadati</taxon>
        <taxon>Pseudomonadota</taxon>
        <taxon>Alphaproteobacteria</taxon>
        <taxon>Rhodospirillales</taxon>
        <taxon>Rhodospirillaceae</taxon>
        <taxon>Ferrovibrio</taxon>
    </lineage>
</organism>
<dbReference type="Gene3D" id="3.30.1330.180">
    <property type="entry name" value="Cyanuric acid hydrolase/Barbiturase, RU B"/>
    <property type="match status" value="1"/>
</dbReference>
<evidence type="ECO:0000256" key="1">
    <source>
        <dbReference type="ARBA" id="ARBA00010947"/>
    </source>
</evidence>
<comment type="caution">
    <text evidence="4">Lacks conserved residue(s) required for the propagation of feature annotation.</text>
</comment>
<feature type="region of interest" description="RU B" evidence="4">
    <location>
        <begin position="111"/>
        <end position="248"/>
    </location>
</feature>
<keyword evidence="4" id="KW-0460">Magnesium</keyword>
<dbReference type="Gene3D" id="3.30.1330.170">
    <property type="entry name" value="Cyanuric acid hydrolase/Barbiturase, RU A"/>
    <property type="match status" value="1"/>
</dbReference>
<comment type="caution">
    <text evidence="5">The sequence shown here is derived from an EMBL/GenBank/DDBJ whole genome shotgun (WGS) entry which is preliminary data.</text>
</comment>
<evidence type="ECO:0000313" key="6">
    <source>
        <dbReference type="Proteomes" id="UP001595711"/>
    </source>
</evidence>
<evidence type="ECO:0000313" key="5">
    <source>
        <dbReference type="EMBL" id="MFC3675981.1"/>
    </source>
</evidence>
<feature type="binding site" evidence="4">
    <location>
        <begin position="347"/>
        <end position="348"/>
    </location>
    <ligand>
        <name>substrate</name>
    </ligand>
</feature>
<reference evidence="6" key="1">
    <citation type="journal article" date="2019" name="Int. J. Syst. Evol. Microbiol.">
        <title>The Global Catalogue of Microorganisms (GCM) 10K type strain sequencing project: providing services to taxonomists for standard genome sequencing and annotation.</title>
        <authorList>
            <consortium name="The Broad Institute Genomics Platform"/>
            <consortium name="The Broad Institute Genome Sequencing Center for Infectious Disease"/>
            <person name="Wu L."/>
            <person name="Ma J."/>
        </authorList>
    </citation>
    <scope>NUCLEOTIDE SEQUENCE [LARGE SCALE GENOMIC DNA]</scope>
    <source>
        <strain evidence="6">KCTC 42182</strain>
    </source>
</reference>
<feature type="binding site" evidence="4">
    <location>
        <position position="350"/>
    </location>
    <ligand>
        <name>Mg(2+)</name>
        <dbReference type="ChEBI" id="CHEBI:18420"/>
        <note>structural</note>
    </ligand>
</feature>
<proteinExistence type="inferred from homology"/>
<dbReference type="RefSeq" id="WP_379725731.1">
    <property type="nucleotide sequence ID" value="NZ_JBHRYJ010000002.1"/>
</dbReference>
<name>A0ABV7VGP0_9PROT</name>
<dbReference type="NCBIfam" id="TIGR02714">
    <property type="entry name" value="amido_AtzD_TrzD"/>
    <property type="match status" value="1"/>
</dbReference>
<feature type="binding site" evidence="4">
    <location>
        <position position="358"/>
    </location>
    <ligand>
        <name>Mg(2+)</name>
        <dbReference type="ChEBI" id="CHEBI:18420"/>
        <note>structural</note>
    </ligand>
</feature>
<dbReference type="EMBL" id="JBHRYJ010000002">
    <property type="protein sequence ID" value="MFC3675981.1"/>
    <property type="molecule type" value="Genomic_DNA"/>
</dbReference>
<feature type="region of interest" description="RU A" evidence="4">
    <location>
        <begin position="1"/>
        <end position="102"/>
    </location>
</feature>
<dbReference type="InterPro" id="IPR014086">
    <property type="entry name" value="AtzD/Barbiturase"/>
</dbReference>
<feature type="binding site" evidence="4">
    <location>
        <begin position="82"/>
        <end position="83"/>
    </location>
    <ligand>
        <name>substrate</name>
    </ligand>
</feature>
<gene>
    <name evidence="5" type="ORF">ACFOOQ_10540</name>
</gene>
<comment type="similarity">
    <text evidence="1 4">Belongs to the cyclic amide hydrolase (CyAH) family.</text>
</comment>
<evidence type="ECO:0000256" key="4">
    <source>
        <dbReference type="HAMAP-Rule" id="MF_01989"/>
    </source>
</evidence>
<feature type="binding site" evidence="4">
    <location>
        <position position="328"/>
    </location>
    <ligand>
        <name>substrate</name>
    </ligand>
</feature>
<feature type="binding site" evidence="4">
    <location>
        <position position="355"/>
    </location>
    <ligand>
        <name>Mg(2+)</name>
        <dbReference type="ChEBI" id="CHEBI:18420"/>
        <note>structural</note>
    </ligand>
</feature>
<dbReference type="Proteomes" id="UP001595711">
    <property type="component" value="Unassembled WGS sequence"/>
</dbReference>
<dbReference type="InterPro" id="IPR043007">
    <property type="entry name" value="AtzD/Barbiturase_RUC"/>
</dbReference>
<dbReference type="EC" id="3.5.2.-" evidence="4"/>
<dbReference type="Pfam" id="PF09663">
    <property type="entry name" value="Amido_AtzD_TrzD"/>
    <property type="match status" value="1"/>
</dbReference>
<comment type="subunit">
    <text evidence="2 4">Homotetramer.</text>
</comment>
<feature type="binding site" evidence="4">
    <location>
        <position position="354"/>
    </location>
    <ligand>
        <name>Mg(2+)</name>
        <dbReference type="ChEBI" id="CHEBI:18420"/>
        <note>structural</note>
    </ligand>
</feature>
<feature type="active site" evidence="4">
    <location>
        <position position="161"/>
    </location>
</feature>
<feature type="active site" description="Nucleophile" evidence="4">
    <location>
        <position position="231"/>
    </location>
</feature>
<dbReference type="InterPro" id="IPR043006">
    <property type="entry name" value="AtzD/Barbiturase_RUB"/>
</dbReference>
<feature type="binding site" evidence="4">
    <location>
        <begin position="231"/>
        <end position="232"/>
    </location>
    <ligand>
        <name>substrate</name>
    </ligand>
</feature>
<evidence type="ECO:0000256" key="3">
    <source>
        <dbReference type="ARBA" id="ARBA00022801"/>
    </source>
</evidence>
<dbReference type="HAMAP" id="MF_01989">
    <property type="entry name" value="Cyc_amidohydrol"/>
    <property type="match status" value="1"/>
</dbReference>
<keyword evidence="6" id="KW-1185">Reference proteome</keyword>
<dbReference type="InterPro" id="IPR043008">
    <property type="entry name" value="AtzD/Barbiturase_RUA"/>
</dbReference>
<feature type="binding site" evidence="4">
    <location>
        <position position="301"/>
    </location>
    <ligand>
        <name>Mg(2+)</name>
        <dbReference type="ChEBI" id="CHEBI:18420"/>
        <note>structural</note>
    </ligand>
</feature>
<feature type="binding site" evidence="4">
    <location>
        <position position="51"/>
    </location>
    <ligand>
        <name>substrate</name>
    </ligand>
</feature>
<protein>
    <recommendedName>
        <fullName evidence="4">Cyclic amide hydrolase</fullName>
        <shortName evidence="4">CyAH</shortName>
        <ecNumber evidence="4">3.5.2.-</ecNumber>
    </recommendedName>
    <alternativeName>
        <fullName evidence="4">Ring-opening amidohydrolase</fullName>
    </alternativeName>
</protein>
<comment type="function">
    <text evidence="4">Cyclic amide hydrolase of unknown substrate specificity. Catalyzes the hydrolytic ring-opening of a cyclic amide. Does not act on cyanuric acid nor barbituric acid.</text>
</comment>
<keyword evidence="3 4" id="KW-0378">Hydrolase</keyword>
<keyword evidence="4" id="KW-0479">Metal-binding</keyword>
<accession>A0ABV7VGP0</accession>
<feature type="region of interest" description="RU C" evidence="4">
    <location>
        <begin position="254"/>
        <end position="367"/>
    </location>
</feature>
<dbReference type="Gene3D" id="3.30.1330.160">
    <property type="entry name" value="Cyanuric acid hydrolase/Barbituras, RU C"/>
    <property type="match status" value="1"/>
</dbReference>
<comment type="domain">
    <text evidence="4">The monomer structure is formed from three repeating units (RUs) that share the same structure as one another. The monomer and the active site possess nearly threefold rotational symmetry, to the extent that the active site possesses three potential Ser-Lys catalytic dyads, but one of the 3 active site surfaces varies in composition suggesting it is involved in confering substrate specificity.</text>
</comment>
<sequence>MRASVHRLGMAHPGDLSQLAALFDAGTLDPRHVCAVIGKTEGNGGVNDFTRGYFTLAFSALLAERSGRPRAEILDSVPCVLSGGTEGVLSPHYLVFAREAVEVAPVTGQKRLAIGVAFSPAMPPEQVGCRAHVDLVVAAVQQAMADAGIDDPADVHFVQVKAPCVTAARAQEAAARGAAVLTAESGRSMAYARVAGAFGVALALGDAPAARLTEDAMFRDYDLQSDRASISSGVEVACNEVILLGNSAGWSGDLAIAHRPMADALDIGGVSAVLGDLGLAAAPQLSAADAARIHGVLVKCEPDRRGALRGNRHTMLDDTDINAQRHIRGAVGGLVAGIIGDGRIFVSGGAEHQGPDGGGLIAVIARV</sequence>
<evidence type="ECO:0000256" key="2">
    <source>
        <dbReference type="ARBA" id="ARBA00011881"/>
    </source>
</evidence>